<dbReference type="AlphaFoldDB" id="A0ABD2I8X4"/>
<feature type="compositionally biased region" description="Low complexity" evidence="1">
    <location>
        <begin position="229"/>
        <end position="239"/>
    </location>
</feature>
<gene>
    <name evidence="2" type="ORF">niasHT_033751</name>
</gene>
<feature type="compositionally biased region" description="Basic and acidic residues" evidence="1">
    <location>
        <begin position="345"/>
        <end position="453"/>
    </location>
</feature>
<feature type="compositionally biased region" description="Basic and acidic residues" evidence="1">
    <location>
        <begin position="462"/>
        <end position="483"/>
    </location>
</feature>
<feature type="compositionally biased region" description="Basic and acidic residues" evidence="1">
    <location>
        <begin position="304"/>
        <end position="336"/>
    </location>
</feature>
<evidence type="ECO:0000313" key="3">
    <source>
        <dbReference type="Proteomes" id="UP001620626"/>
    </source>
</evidence>
<evidence type="ECO:0000313" key="2">
    <source>
        <dbReference type="EMBL" id="KAL3076849.1"/>
    </source>
</evidence>
<sequence length="533" mass="62069">MLDGEIIVASISEWNTPEQLENDGQEMEIQPHQIEIKLDGEKFTAYLNASDFPGPSIISRNLIKNAWEIFEDDGKYVIMWIFDENFKLRISNGRDEMFLGKGVREFLENSGNLMMENGKAFYFEQFTDQLHQVFVQSITPEVWITLRDPPLEQTTIHFDPWDMTNKFTNFQKHSFHIDSFHHNSLDCLQPNMSRFDKTYSFSNCSTRRNSSPTPPAITISSSDSEDEAAQQQQKQQQHNHSSEGSEPRPYAPILTSFPAEQVEIIRPDQVANFKKQHRLAEIERQIQLMQQAKAQIENEEEDEKQIQAHAKSEARRAEAEKKAKEEAKKQKEDWKRALRRPAVTAEEKARKESENEIRKEAEAEARKELEDEAQKEAEKKAQKEAKEAKEKTQKEAEEAKAQKKAEKAKENAQKEAEKAKEKTQKEAEEAKAQKEREEKVKKKTEGEENDRIIARGIKKRRLTEAEKEERSQKDAEEKERREITDIVKEVEEEAKQRQIQNKIEELAAKLVGKTREQMGEEEAKELEKERKAL</sequence>
<name>A0ABD2I8X4_9BILA</name>
<reference evidence="2 3" key="1">
    <citation type="submission" date="2024-10" db="EMBL/GenBank/DDBJ databases">
        <authorList>
            <person name="Kim D."/>
        </authorList>
    </citation>
    <scope>NUCLEOTIDE SEQUENCE [LARGE SCALE GENOMIC DNA]</scope>
    <source>
        <strain evidence="2">BH-2024</strain>
    </source>
</reference>
<keyword evidence="3" id="KW-1185">Reference proteome</keyword>
<dbReference type="Proteomes" id="UP001620626">
    <property type="component" value="Unassembled WGS sequence"/>
</dbReference>
<proteinExistence type="predicted"/>
<feature type="region of interest" description="Disordered" evidence="1">
    <location>
        <begin position="203"/>
        <end position="252"/>
    </location>
</feature>
<dbReference type="EMBL" id="JBICBT010001241">
    <property type="protein sequence ID" value="KAL3076849.1"/>
    <property type="molecule type" value="Genomic_DNA"/>
</dbReference>
<feature type="region of interest" description="Disordered" evidence="1">
    <location>
        <begin position="293"/>
        <end position="483"/>
    </location>
</feature>
<accession>A0ABD2I8X4</accession>
<comment type="caution">
    <text evidence="2">The sequence shown here is derived from an EMBL/GenBank/DDBJ whole genome shotgun (WGS) entry which is preliminary data.</text>
</comment>
<evidence type="ECO:0000256" key="1">
    <source>
        <dbReference type="SAM" id="MobiDB-lite"/>
    </source>
</evidence>
<protein>
    <submittedName>
        <fullName evidence="2">Uncharacterized protein</fullName>
    </submittedName>
</protein>
<organism evidence="2 3">
    <name type="scientific">Heterodera trifolii</name>
    <dbReference type="NCBI Taxonomy" id="157864"/>
    <lineage>
        <taxon>Eukaryota</taxon>
        <taxon>Metazoa</taxon>
        <taxon>Ecdysozoa</taxon>
        <taxon>Nematoda</taxon>
        <taxon>Chromadorea</taxon>
        <taxon>Rhabditida</taxon>
        <taxon>Tylenchina</taxon>
        <taxon>Tylenchomorpha</taxon>
        <taxon>Tylenchoidea</taxon>
        <taxon>Heteroderidae</taxon>
        <taxon>Heteroderinae</taxon>
        <taxon>Heterodera</taxon>
    </lineage>
</organism>